<organism evidence="9 10">
    <name type="scientific">Deinococcus phoenicis</name>
    <dbReference type="NCBI Taxonomy" id="1476583"/>
    <lineage>
        <taxon>Bacteria</taxon>
        <taxon>Thermotogati</taxon>
        <taxon>Deinococcota</taxon>
        <taxon>Deinococci</taxon>
        <taxon>Deinococcales</taxon>
        <taxon>Deinococcaceae</taxon>
        <taxon>Deinococcus</taxon>
    </lineage>
</organism>
<dbReference type="Pfam" id="PF12911">
    <property type="entry name" value="OppC_N"/>
    <property type="match status" value="1"/>
</dbReference>
<gene>
    <name evidence="9" type="ORF">DEIPH_ctg075orf0019</name>
</gene>
<dbReference type="InterPro" id="IPR050366">
    <property type="entry name" value="BP-dependent_transpt_permease"/>
</dbReference>
<dbReference type="Proteomes" id="UP000020492">
    <property type="component" value="Unassembled WGS sequence"/>
</dbReference>
<comment type="subcellular location">
    <subcellularLocation>
        <location evidence="1 7">Cell membrane</location>
        <topology evidence="1 7">Multi-pass membrane protein</topology>
    </subcellularLocation>
</comment>
<keyword evidence="2 7" id="KW-0813">Transport</keyword>
<dbReference type="PROSITE" id="PS50928">
    <property type="entry name" value="ABC_TM1"/>
    <property type="match status" value="1"/>
</dbReference>
<keyword evidence="3" id="KW-1003">Cell membrane</keyword>
<feature type="domain" description="ABC transmembrane type-1" evidence="8">
    <location>
        <begin position="132"/>
        <end position="328"/>
    </location>
</feature>
<name>A0A016QLW4_9DEIO</name>
<feature type="transmembrane region" description="Helical" evidence="7">
    <location>
        <begin position="171"/>
        <end position="190"/>
    </location>
</feature>
<dbReference type="RefSeq" id="WP_034359999.1">
    <property type="nucleotide sequence ID" value="NZ_JHAC01000066.1"/>
</dbReference>
<feature type="transmembrane region" description="Helical" evidence="7">
    <location>
        <begin position="255"/>
        <end position="285"/>
    </location>
</feature>
<keyword evidence="4 7" id="KW-0812">Transmembrane</keyword>
<reference evidence="9 10" key="1">
    <citation type="submission" date="2014-03" db="EMBL/GenBank/DDBJ databases">
        <title>Draft genome sequence of Deinococcus phoenicis 1P10ME.</title>
        <authorList>
            <person name="Stepanov V.G."/>
            <person name="Vaishampayan P."/>
            <person name="Venkateswaran K."/>
            <person name="Fox G.E."/>
        </authorList>
    </citation>
    <scope>NUCLEOTIDE SEQUENCE [LARGE SCALE GENOMIC DNA]</scope>
    <source>
        <strain evidence="9 10">1P10ME</strain>
    </source>
</reference>
<dbReference type="InterPro" id="IPR035906">
    <property type="entry name" value="MetI-like_sf"/>
</dbReference>
<feature type="transmembrane region" description="Helical" evidence="7">
    <location>
        <begin position="138"/>
        <end position="159"/>
    </location>
</feature>
<comment type="caution">
    <text evidence="9">The sequence shown here is derived from an EMBL/GenBank/DDBJ whole genome shotgun (WGS) entry which is preliminary data.</text>
</comment>
<keyword evidence="6 7" id="KW-0472">Membrane</keyword>
<dbReference type="InterPro" id="IPR000515">
    <property type="entry name" value="MetI-like"/>
</dbReference>
<dbReference type="PANTHER" id="PTHR43386">
    <property type="entry name" value="OLIGOPEPTIDE TRANSPORT SYSTEM PERMEASE PROTEIN APPC"/>
    <property type="match status" value="1"/>
</dbReference>
<dbReference type="InterPro" id="IPR025966">
    <property type="entry name" value="OppC_N"/>
</dbReference>
<dbReference type="GO" id="GO:0055085">
    <property type="term" value="P:transmembrane transport"/>
    <property type="evidence" value="ECO:0007669"/>
    <property type="project" value="InterPro"/>
</dbReference>
<dbReference type="OrthoDB" id="9805884at2"/>
<evidence type="ECO:0000256" key="4">
    <source>
        <dbReference type="ARBA" id="ARBA00022692"/>
    </source>
</evidence>
<feature type="transmembrane region" description="Helical" evidence="7">
    <location>
        <begin position="32"/>
        <end position="53"/>
    </location>
</feature>
<dbReference type="EMBL" id="JHAC01000066">
    <property type="protein sequence ID" value="EYB66784.1"/>
    <property type="molecule type" value="Genomic_DNA"/>
</dbReference>
<evidence type="ECO:0000256" key="5">
    <source>
        <dbReference type="ARBA" id="ARBA00022989"/>
    </source>
</evidence>
<dbReference type="Gene3D" id="1.10.3720.10">
    <property type="entry name" value="MetI-like"/>
    <property type="match status" value="1"/>
</dbReference>
<evidence type="ECO:0000256" key="6">
    <source>
        <dbReference type="ARBA" id="ARBA00023136"/>
    </source>
</evidence>
<evidence type="ECO:0000256" key="3">
    <source>
        <dbReference type="ARBA" id="ARBA00022475"/>
    </source>
</evidence>
<dbReference type="GO" id="GO:0005886">
    <property type="term" value="C:plasma membrane"/>
    <property type="evidence" value="ECO:0007669"/>
    <property type="project" value="UniProtKB-SubCell"/>
</dbReference>
<keyword evidence="10" id="KW-1185">Reference proteome</keyword>
<sequence length="340" mass="37530">MTTLSAPPQPRESRLKGFLTSRPVQKLRRNKLAMVGLLISLLFVLTAFFAPWIARPSTEAGGNCLRDLNLSSPTQIYNPANPGFWQALFNAPDSCYSIERESFAPTPVPPNPQAVFGTSQGYDIFYGLVWGTRTMFKLALIVVSITLLVGVVIGAISGFYGGWIDNLIQRFIDVIFALPSLVLTIILVTFLRARNPGVDPSFPIILAYTVAGWASYARIVRGEVLRTRQLEYVDAARSLGARDWRLIMKHVIPNSLASVITIAILDLGTVPLSVAALSFLGLGFPTGYAEWGQLVDFARAWLQPAYWYVMVFPAAFIVLFSLGFNLFGDALRDAYDPKSR</sequence>
<evidence type="ECO:0000259" key="8">
    <source>
        <dbReference type="PROSITE" id="PS50928"/>
    </source>
</evidence>
<feature type="transmembrane region" description="Helical" evidence="7">
    <location>
        <begin position="202"/>
        <end position="220"/>
    </location>
</feature>
<evidence type="ECO:0000256" key="7">
    <source>
        <dbReference type="RuleBase" id="RU363032"/>
    </source>
</evidence>
<comment type="similarity">
    <text evidence="7">Belongs to the binding-protein-dependent transport system permease family.</text>
</comment>
<dbReference type="AlphaFoldDB" id="A0A016QLW4"/>
<dbReference type="Pfam" id="PF00528">
    <property type="entry name" value="BPD_transp_1"/>
    <property type="match status" value="1"/>
</dbReference>
<proteinExistence type="inferred from homology"/>
<evidence type="ECO:0000256" key="1">
    <source>
        <dbReference type="ARBA" id="ARBA00004651"/>
    </source>
</evidence>
<feature type="transmembrane region" description="Helical" evidence="7">
    <location>
        <begin position="305"/>
        <end position="328"/>
    </location>
</feature>
<evidence type="ECO:0000313" key="10">
    <source>
        <dbReference type="Proteomes" id="UP000020492"/>
    </source>
</evidence>
<evidence type="ECO:0000256" key="2">
    <source>
        <dbReference type="ARBA" id="ARBA00022448"/>
    </source>
</evidence>
<dbReference type="STRING" id="1476583.DEIPH_ctg075orf0019"/>
<dbReference type="SUPFAM" id="SSF161098">
    <property type="entry name" value="MetI-like"/>
    <property type="match status" value="1"/>
</dbReference>
<accession>A0A016QLW4</accession>
<dbReference type="PANTHER" id="PTHR43386:SF1">
    <property type="entry name" value="D,D-DIPEPTIDE TRANSPORT SYSTEM PERMEASE PROTEIN DDPC-RELATED"/>
    <property type="match status" value="1"/>
</dbReference>
<dbReference type="eggNOG" id="COG1173">
    <property type="taxonomic scope" value="Bacteria"/>
</dbReference>
<evidence type="ECO:0000313" key="9">
    <source>
        <dbReference type="EMBL" id="EYB66784.1"/>
    </source>
</evidence>
<dbReference type="PATRIC" id="fig|1476583.3.peg.3206"/>
<protein>
    <submittedName>
        <fullName evidence="9">Binding-protein-dependent transport system inner membrane protein</fullName>
    </submittedName>
</protein>
<dbReference type="CDD" id="cd06261">
    <property type="entry name" value="TM_PBP2"/>
    <property type="match status" value="1"/>
</dbReference>
<keyword evidence="5 7" id="KW-1133">Transmembrane helix</keyword>